<dbReference type="AlphaFoldDB" id="U4LHB3"/>
<accession>U4LHB3</accession>
<dbReference type="Pfam" id="PF09349">
    <property type="entry name" value="OHCU_decarbox"/>
    <property type="match status" value="1"/>
</dbReference>
<dbReference type="Proteomes" id="UP000018144">
    <property type="component" value="Unassembled WGS sequence"/>
</dbReference>
<keyword evidence="1" id="KW-0659">Purine metabolism</keyword>
<dbReference type="eggNOG" id="ENOG502S52N">
    <property type="taxonomic scope" value="Eukaryota"/>
</dbReference>
<reference evidence="3 4" key="1">
    <citation type="journal article" date="2013" name="PLoS Genet.">
        <title>The genome and development-dependent transcriptomes of Pyronema confluens: a window into fungal evolution.</title>
        <authorList>
            <person name="Traeger S."/>
            <person name="Altegoer F."/>
            <person name="Freitag M."/>
            <person name="Gabaldon T."/>
            <person name="Kempken F."/>
            <person name="Kumar A."/>
            <person name="Marcet-Houben M."/>
            <person name="Poggeler S."/>
            <person name="Stajich J.E."/>
            <person name="Nowrousian M."/>
        </authorList>
    </citation>
    <scope>NUCLEOTIDE SEQUENCE [LARGE SCALE GENOMIC DNA]</scope>
    <source>
        <strain evidence="4">CBS 100304</strain>
        <tissue evidence="3">Vegetative mycelium</tissue>
    </source>
</reference>
<feature type="domain" description="Oxo-4-hydroxy-4-carboxy-5-ureidoimidazoline decarboxylase" evidence="2">
    <location>
        <begin position="12"/>
        <end position="171"/>
    </location>
</feature>
<dbReference type="GO" id="GO:0006144">
    <property type="term" value="P:purine nucleobase metabolic process"/>
    <property type="evidence" value="ECO:0007669"/>
    <property type="project" value="UniProtKB-KW"/>
</dbReference>
<evidence type="ECO:0000259" key="2">
    <source>
        <dbReference type="Pfam" id="PF09349"/>
    </source>
</evidence>
<dbReference type="OMA" id="RINSGNT"/>
<dbReference type="Gene3D" id="1.10.3330.10">
    <property type="entry name" value="Oxo-4-hydroxy-4-carboxy-5-ureidoimidazoline decarboxylase"/>
    <property type="match status" value="1"/>
</dbReference>
<gene>
    <name evidence="3" type="ORF">PCON_09513</name>
</gene>
<dbReference type="SUPFAM" id="SSF158694">
    <property type="entry name" value="UraD-Like"/>
    <property type="match status" value="1"/>
</dbReference>
<evidence type="ECO:0000313" key="4">
    <source>
        <dbReference type="Proteomes" id="UP000018144"/>
    </source>
</evidence>
<evidence type="ECO:0000256" key="1">
    <source>
        <dbReference type="ARBA" id="ARBA00022631"/>
    </source>
</evidence>
<dbReference type="OrthoDB" id="5398391at2759"/>
<organism evidence="3 4">
    <name type="scientific">Pyronema omphalodes (strain CBS 100304)</name>
    <name type="common">Pyronema confluens</name>
    <dbReference type="NCBI Taxonomy" id="1076935"/>
    <lineage>
        <taxon>Eukaryota</taxon>
        <taxon>Fungi</taxon>
        <taxon>Dikarya</taxon>
        <taxon>Ascomycota</taxon>
        <taxon>Pezizomycotina</taxon>
        <taxon>Pezizomycetes</taxon>
        <taxon>Pezizales</taxon>
        <taxon>Pyronemataceae</taxon>
        <taxon>Pyronema</taxon>
    </lineage>
</organism>
<dbReference type="PANTHER" id="PTHR37987">
    <property type="entry name" value="CHROMOSOME 9, WHOLE GENOME SHOTGUN SEQUENCE"/>
    <property type="match status" value="1"/>
</dbReference>
<protein>
    <submittedName>
        <fullName evidence="3">Similar to Probable allantoinase 1 acc. no. Q54SV3</fullName>
    </submittedName>
</protein>
<proteinExistence type="predicted"/>
<name>U4LHB3_PYROM</name>
<dbReference type="PANTHER" id="PTHR37987:SF1">
    <property type="entry name" value="OXO-4-HYDROXY-4-CARBOXY-5-UREIDOIMIDAZOLINE DECARBOXYLASE DOMAIN-CONTAINING PROTEIN"/>
    <property type="match status" value="1"/>
</dbReference>
<dbReference type="InterPro" id="IPR018020">
    <property type="entry name" value="OHCU_decarboxylase"/>
</dbReference>
<sequence>MALPPISALSSSPEHLQPILDSLFEPSPALHTLVACHLPRSFDSYDSFADFVASLLFDLTSEVSEGKQQQLLEILSAHPRLGAKKTEVLSEHSAKEQASLQAASEEEVRRLGELNKEYEEKFPGLRYVVFVNGKSREVVMENMKERIKRGDLEEEKREAIEAMRDIAKDRASKLIQ</sequence>
<dbReference type="EMBL" id="HF935497">
    <property type="protein sequence ID" value="CCX30912.1"/>
    <property type="molecule type" value="Genomic_DNA"/>
</dbReference>
<keyword evidence="4" id="KW-1185">Reference proteome</keyword>
<evidence type="ECO:0000313" key="3">
    <source>
        <dbReference type="EMBL" id="CCX30912.1"/>
    </source>
</evidence>
<dbReference type="InterPro" id="IPR036778">
    <property type="entry name" value="OHCU_decarboxylase_sf"/>
</dbReference>